<keyword evidence="2" id="KW-1185">Reference proteome</keyword>
<proteinExistence type="predicted"/>
<reference evidence="1 2" key="1">
    <citation type="submission" date="2019-05" db="EMBL/GenBank/DDBJ databases">
        <title>We sequenced the genome of Paenibacillus hemerocallicola KCTC 33185 for further insight into its adaptation and study the phylogeny of Paenibacillus.</title>
        <authorList>
            <person name="Narsing Rao M.P."/>
        </authorList>
    </citation>
    <scope>NUCLEOTIDE SEQUENCE [LARGE SCALE GENOMIC DNA]</scope>
    <source>
        <strain evidence="1 2">KCTC 33185</strain>
    </source>
</reference>
<dbReference type="EMBL" id="VDCQ01000088">
    <property type="protein sequence ID" value="TNJ60001.1"/>
    <property type="molecule type" value="Genomic_DNA"/>
</dbReference>
<organism evidence="1 2">
    <name type="scientific">Paenibacillus hemerocallicola</name>
    <dbReference type="NCBI Taxonomy" id="1172614"/>
    <lineage>
        <taxon>Bacteria</taxon>
        <taxon>Bacillati</taxon>
        <taxon>Bacillota</taxon>
        <taxon>Bacilli</taxon>
        <taxon>Bacillales</taxon>
        <taxon>Paenibacillaceae</taxon>
        <taxon>Paenibacillus</taxon>
    </lineage>
</organism>
<protein>
    <recommendedName>
        <fullName evidence="3">Extracellular solute-binding protein</fullName>
    </recommendedName>
</protein>
<name>A0A5C4SWU7_9BACL</name>
<evidence type="ECO:0008006" key="3">
    <source>
        <dbReference type="Google" id="ProtNLM"/>
    </source>
</evidence>
<comment type="caution">
    <text evidence="1">The sequence shown here is derived from an EMBL/GenBank/DDBJ whole genome shotgun (WGS) entry which is preliminary data.</text>
</comment>
<accession>A0A5C4SWU7</accession>
<sequence>MYYKDRNVKSAFLTKFAPLSSRTIYVPDLSAIYRKYLNDLAMGTTDLNSMLRKVEEEANQAVAAIKNR</sequence>
<gene>
    <name evidence="1" type="ORF">FE784_36575</name>
</gene>
<dbReference type="Proteomes" id="UP000307943">
    <property type="component" value="Unassembled WGS sequence"/>
</dbReference>
<evidence type="ECO:0000313" key="2">
    <source>
        <dbReference type="Proteomes" id="UP000307943"/>
    </source>
</evidence>
<evidence type="ECO:0000313" key="1">
    <source>
        <dbReference type="EMBL" id="TNJ60001.1"/>
    </source>
</evidence>
<dbReference type="AlphaFoldDB" id="A0A5C4SWU7"/>